<protein>
    <recommendedName>
        <fullName evidence="13">60S ribosomal subunit assembly/export protein LOC1</fullName>
    </recommendedName>
</protein>
<dbReference type="AlphaFoldDB" id="A0A232LVN4"/>
<evidence type="ECO:0000313" key="12">
    <source>
        <dbReference type="Proteomes" id="UP000243515"/>
    </source>
</evidence>
<dbReference type="PANTHER" id="PTHR28028:SF1">
    <property type="entry name" value="60S RIBOSOMAL SUBUNIT ASSEMBLY_EXPORT PROTEIN LOC1"/>
    <property type="match status" value="1"/>
</dbReference>
<evidence type="ECO:0000256" key="9">
    <source>
        <dbReference type="ARBA" id="ARBA00023242"/>
    </source>
</evidence>
<evidence type="ECO:0000256" key="10">
    <source>
        <dbReference type="SAM" id="MobiDB-lite"/>
    </source>
</evidence>
<keyword evidence="5" id="KW-0813">Transport</keyword>
<evidence type="ECO:0000256" key="6">
    <source>
        <dbReference type="ARBA" id="ARBA00022517"/>
    </source>
</evidence>
<proteinExistence type="inferred from homology"/>
<reference evidence="11 12" key="1">
    <citation type="journal article" date="2015" name="Environ. Microbiol.">
        <title>Metagenome sequence of Elaphomyces granulatus from sporocarp tissue reveals Ascomycota ectomycorrhizal fingerprints of genome expansion and a Proteobacteria-rich microbiome.</title>
        <authorList>
            <person name="Quandt C.A."/>
            <person name="Kohler A."/>
            <person name="Hesse C.N."/>
            <person name="Sharpton T.J."/>
            <person name="Martin F."/>
            <person name="Spatafora J.W."/>
        </authorList>
    </citation>
    <scope>NUCLEOTIDE SEQUENCE [LARGE SCALE GENOMIC DNA]</scope>
    <source>
        <strain evidence="11 12">OSC145934</strain>
    </source>
</reference>
<feature type="compositionally biased region" description="Low complexity" evidence="10">
    <location>
        <begin position="22"/>
        <end position="36"/>
    </location>
</feature>
<comment type="subunit">
    <text evidence="4">Component of the 66S pre-ribosomal particle.</text>
</comment>
<feature type="region of interest" description="Disordered" evidence="10">
    <location>
        <begin position="135"/>
        <end position="198"/>
    </location>
</feature>
<feature type="compositionally biased region" description="Basic residues" evidence="10">
    <location>
        <begin position="11"/>
        <end position="21"/>
    </location>
</feature>
<evidence type="ECO:0000256" key="4">
    <source>
        <dbReference type="ARBA" id="ARBA00011339"/>
    </source>
</evidence>
<dbReference type="GO" id="GO:0003729">
    <property type="term" value="F:mRNA binding"/>
    <property type="evidence" value="ECO:0007669"/>
    <property type="project" value="InterPro"/>
</dbReference>
<evidence type="ECO:0000256" key="1">
    <source>
        <dbReference type="ARBA" id="ARBA00001977"/>
    </source>
</evidence>
<keyword evidence="12" id="KW-1185">Reference proteome</keyword>
<evidence type="ECO:0008006" key="13">
    <source>
        <dbReference type="Google" id="ProtNLM"/>
    </source>
</evidence>
<name>A0A232LVN4_9EURO</name>
<evidence type="ECO:0000256" key="5">
    <source>
        <dbReference type="ARBA" id="ARBA00022448"/>
    </source>
</evidence>
<dbReference type="GO" id="GO:0008298">
    <property type="term" value="P:intracellular mRNA localization"/>
    <property type="evidence" value="ECO:0007669"/>
    <property type="project" value="TreeGrafter"/>
</dbReference>
<evidence type="ECO:0000256" key="8">
    <source>
        <dbReference type="ARBA" id="ARBA00023054"/>
    </source>
</evidence>
<gene>
    <name evidence="11" type="ORF">Egran_04033</name>
</gene>
<dbReference type="OrthoDB" id="1743802at2759"/>
<feature type="compositionally biased region" description="Basic residues" evidence="10">
    <location>
        <begin position="188"/>
        <end position="198"/>
    </location>
</feature>
<sequence>MAPNRGPSAKSSKKKSPKAKSKPSTFTSASRVSKSSSKAKTKRPPAKEVKAKSRSAPEQLKKTKKRQYTEKELDLPTLNMITPVGVQKPRGKKKGKTFIDDQESMMTIFAIVNAEKEGQIESKMMKARQLEEIRESKRKEAESRLQQKKSKLEDIKQELRRKKKCKSEHDATDKVSNTAEINGASLKSKGKRKKVSFV</sequence>
<comment type="function">
    <text evidence="1">Required for efficient assembly and nuclear export of the 60S ribosomal subunit.</text>
</comment>
<comment type="caution">
    <text evidence="11">The sequence shown here is derived from an EMBL/GenBank/DDBJ whole genome shotgun (WGS) entry which is preliminary data.</text>
</comment>
<dbReference type="GO" id="GO:0051028">
    <property type="term" value="P:mRNA transport"/>
    <property type="evidence" value="ECO:0007669"/>
    <property type="project" value="UniProtKB-KW"/>
</dbReference>
<comment type="subcellular location">
    <subcellularLocation>
        <location evidence="2">Nucleus</location>
        <location evidence="2">Nucleolus</location>
    </subcellularLocation>
</comment>
<keyword evidence="8" id="KW-0175">Coiled coil</keyword>
<dbReference type="EMBL" id="NPHW01004255">
    <property type="protein sequence ID" value="OXV08203.1"/>
    <property type="molecule type" value="Genomic_DNA"/>
</dbReference>
<dbReference type="GO" id="GO:0005730">
    <property type="term" value="C:nucleolus"/>
    <property type="evidence" value="ECO:0007669"/>
    <property type="project" value="UniProtKB-SubCell"/>
</dbReference>
<dbReference type="InterPro" id="IPR037650">
    <property type="entry name" value="Loc1"/>
</dbReference>
<evidence type="ECO:0000256" key="7">
    <source>
        <dbReference type="ARBA" id="ARBA00022816"/>
    </source>
</evidence>
<evidence type="ECO:0000256" key="2">
    <source>
        <dbReference type="ARBA" id="ARBA00004604"/>
    </source>
</evidence>
<evidence type="ECO:0000256" key="3">
    <source>
        <dbReference type="ARBA" id="ARBA00008132"/>
    </source>
</evidence>
<keyword evidence="6" id="KW-0690">Ribosome biogenesis</keyword>
<accession>A0A232LVN4</accession>
<keyword evidence="9" id="KW-0539">Nucleus</keyword>
<keyword evidence="7" id="KW-0509">mRNA transport</keyword>
<dbReference type="GO" id="GO:0042273">
    <property type="term" value="P:ribosomal large subunit biogenesis"/>
    <property type="evidence" value="ECO:0007669"/>
    <property type="project" value="InterPro"/>
</dbReference>
<feature type="region of interest" description="Disordered" evidence="10">
    <location>
        <begin position="1"/>
        <end position="74"/>
    </location>
</feature>
<dbReference type="GO" id="GO:0030687">
    <property type="term" value="C:preribosome, large subunit precursor"/>
    <property type="evidence" value="ECO:0007669"/>
    <property type="project" value="TreeGrafter"/>
</dbReference>
<evidence type="ECO:0000313" key="11">
    <source>
        <dbReference type="EMBL" id="OXV08203.1"/>
    </source>
</evidence>
<organism evidence="11 12">
    <name type="scientific">Elaphomyces granulatus</name>
    <dbReference type="NCBI Taxonomy" id="519963"/>
    <lineage>
        <taxon>Eukaryota</taxon>
        <taxon>Fungi</taxon>
        <taxon>Dikarya</taxon>
        <taxon>Ascomycota</taxon>
        <taxon>Pezizomycotina</taxon>
        <taxon>Eurotiomycetes</taxon>
        <taxon>Eurotiomycetidae</taxon>
        <taxon>Eurotiales</taxon>
        <taxon>Elaphomycetaceae</taxon>
        <taxon>Elaphomyces</taxon>
    </lineage>
</organism>
<comment type="similarity">
    <text evidence="3">Belongs to the LOC1 family.</text>
</comment>
<dbReference type="PANTHER" id="PTHR28028">
    <property type="entry name" value="60S RIBOSOMAL SUBUNIT ASSEMBLY/EXPORT PROTEIN LOC1"/>
    <property type="match status" value="1"/>
</dbReference>
<dbReference type="Proteomes" id="UP000243515">
    <property type="component" value="Unassembled WGS sequence"/>
</dbReference>
<feature type="compositionally biased region" description="Basic and acidic residues" evidence="10">
    <location>
        <begin position="135"/>
        <end position="158"/>
    </location>
</feature>